<evidence type="ECO:0000256" key="4">
    <source>
        <dbReference type="ARBA" id="ARBA00023002"/>
    </source>
</evidence>
<reference evidence="8 9" key="1">
    <citation type="submission" date="2015-01" db="EMBL/GenBank/DDBJ databases">
        <title>The Genome Sequence of Capronia semiimmersa CBS27337.</title>
        <authorList>
            <consortium name="The Broad Institute Genomics Platform"/>
            <person name="Cuomo C."/>
            <person name="de Hoog S."/>
            <person name="Gorbushina A."/>
            <person name="Stielow B."/>
            <person name="Teixiera M."/>
            <person name="Abouelleil A."/>
            <person name="Chapman S.B."/>
            <person name="Priest M."/>
            <person name="Young S.K."/>
            <person name="Wortman J."/>
            <person name="Nusbaum C."/>
            <person name="Birren B."/>
        </authorList>
    </citation>
    <scope>NUCLEOTIDE SEQUENCE [LARGE SCALE GENOMIC DNA]</scope>
    <source>
        <strain evidence="8 9">CBS 27337</strain>
    </source>
</reference>
<keyword evidence="5" id="KW-0503">Monooxygenase</keyword>
<feature type="domain" description="FAD-binding" evidence="7">
    <location>
        <begin position="6"/>
        <end position="77"/>
    </location>
</feature>
<evidence type="ECO:0000313" key="8">
    <source>
        <dbReference type="EMBL" id="KIW73858.1"/>
    </source>
</evidence>
<dbReference type="PRINTS" id="PR00420">
    <property type="entry name" value="RNGMNOXGNASE"/>
</dbReference>
<dbReference type="Gene3D" id="3.50.50.60">
    <property type="entry name" value="FAD/NAD(P)-binding domain"/>
    <property type="match status" value="1"/>
</dbReference>
<dbReference type="PANTHER" id="PTHR13789">
    <property type="entry name" value="MONOOXYGENASE"/>
    <property type="match status" value="1"/>
</dbReference>
<dbReference type="GO" id="GO:0071949">
    <property type="term" value="F:FAD binding"/>
    <property type="evidence" value="ECO:0007669"/>
    <property type="project" value="InterPro"/>
</dbReference>
<keyword evidence="9" id="KW-1185">Reference proteome</keyword>
<gene>
    <name evidence="8" type="ORF">PV04_01943</name>
</gene>
<evidence type="ECO:0000313" key="9">
    <source>
        <dbReference type="Proteomes" id="UP000054266"/>
    </source>
</evidence>
<keyword evidence="3" id="KW-0274">FAD</keyword>
<evidence type="ECO:0000259" key="7">
    <source>
        <dbReference type="Pfam" id="PF01494"/>
    </source>
</evidence>
<keyword evidence="4" id="KW-0560">Oxidoreductase</keyword>
<sequence length="471" mass="51580">MPYIQLNVIVAGGGIAGLTAALALRRQGHAVTVVESSAWLREAGLAVTVPPNATRTLIELGVDPKRDAKAATLRTSQEYHFLSKDESPKFGENGDSRPLPWASRAAASNVQGLFSLTHRVDLHNALKDKCISSTGPGKPVEVLLSSRVIGWDPAGSIKLHGGKEMHADLIVAADGIHSLAHEPILGHRVPVIPSGVSTIRFLLKTEDILNDPATASVMDDGPGSFTFYVNADRSTYLLRYPCHNDEMQNFGAYTVPGNNKNLAGEKVSRADLVKRLSTLPPVFQALGQKADEYVWDWKIADREPIPTYHKDRLVLVGDAAHPMYPRQGQGAAQSIEDAATLGILMSQLEDKADIAKRLELYDELRVKRTSIVQQLSRSREGVRQPQGGDDVAEPLSEEFLAAFRKFSSSATDPVDYIQLSHWMWAHDPKQQAETLLARSKQHTSPGEFNRPELRPSAPMHAEVPTLLRTSL</sequence>
<dbReference type="EMBL" id="KN846956">
    <property type="protein sequence ID" value="KIW73858.1"/>
    <property type="molecule type" value="Genomic_DNA"/>
</dbReference>
<organism evidence="8 9">
    <name type="scientific">Phialophora macrospora</name>
    <dbReference type="NCBI Taxonomy" id="1851006"/>
    <lineage>
        <taxon>Eukaryota</taxon>
        <taxon>Fungi</taxon>
        <taxon>Dikarya</taxon>
        <taxon>Ascomycota</taxon>
        <taxon>Pezizomycotina</taxon>
        <taxon>Eurotiomycetes</taxon>
        <taxon>Chaetothyriomycetidae</taxon>
        <taxon>Chaetothyriales</taxon>
        <taxon>Herpotrichiellaceae</taxon>
        <taxon>Phialophora</taxon>
    </lineage>
</organism>
<dbReference type="InterPro" id="IPR050493">
    <property type="entry name" value="FAD-dep_Monooxygenase_BioMet"/>
</dbReference>
<dbReference type="InterPro" id="IPR036188">
    <property type="entry name" value="FAD/NAD-bd_sf"/>
</dbReference>
<name>A0A0D2FZA7_9EURO</name>
<dbReference type="Pfam" id="PF01494">
    <property type="entry name" value="FAD_binding_3"/>
    <property type="match status" value="2"/>
</dbReference>
<evidence type="ECO:0000256" key="2">
    <source>
        <dbReference type="ARBA" id="ARBA00022630"/>
    </source>
</evidence>
<feature type="domain" description="FAD-binding" evidence="7">
    <location>
        <begin position="162"/>
        <end position="368"/>
    </location>
</feature>
<dbReference type="HOGENOM" id="CLU_009665_19_0_1"/>
<dbReference type="InterPro" id="IPR002938">
    <property type="entry name" value="FAD-bd"/>
</dbReference>
<evidence type="ECO:0000256" key="1">
    <source>
        <dbReference type="ARBA" id="ARBA00007992"/>
    </source>
</evidence>
<dbReference type="PANTHER" id="PTHR13789:SF314">
    <property type="entry name" value="FAD-BINDING DOMAIN-CONTAINING PROTEIN"/>
    <property type="match status" value="1"/>
</dbReference>
<dbReference type="Proteomes" id="UP000054266">
    <property type="component" value="Unassembled WGS sequence"/>
</dbReference>
<comment type="similarity">
    <text evidence="1">Belongs to the paxM FAD-dependent monooxygenase family.</text>
</comment>
<evidence type="ECO:0000256" key="5">
    <source>
        <dbReference type="ARBA" id="ARBA00023033"/>
    </source>
</evidence>
<evidence type="ECO:0000256" key="6">
    <source>
        <dbReference type="SAM" id="MobiDB-lite"/>
    </source>
</evidence>
<dbReference type="AlphaFoldDB" id="A0A0D2FZA7"/>
<proteinExistence type="inferred from homology"/>
<dbReference type="GO" id="GO:0004497">
    <property type="term" value="F:monooxygenase activity"/>
    <property type="evidence" value="ECO:0007669"/>
    <property type="project" value="UniProtKB-KW"/>
</dbReference>
<accession>A0A0D2FZA7</accession>
<dbReference type="SUPFAM" id="SSF51905">
    <property type="entry name" value="FAD/NAD(P)-binding domain"/>
    <property type="match status" value="1"/>
</dbReference>
<feature type="region of interest" description="Disordered" evidence="6">
    <location>
        <begin position="438"/>
        <end position="471"/>
    </location>
</feature>
<protein>
    <recommendedName>
        <fullName evidence="7">FAD-binding domain-containing protein</fullName>
    </recommendedName>
</protein>
<evidence type="ECO:0000256" key="3">
    <source>
        <dbReference type="ARBA" id="ARBA00022827"/>
    </source>
</evidence>
<dbReference type="STRING" id="5601.A0A0D2FZA7"/>
<keyword evidence="2" id="KW-0285">Flavoprotein</keyword>